<protein>
    <submittedName>
        <fullName evidence="2">Uncharacterized protein</fullName>
    </submittedName>
</protein>
<feature type="transmembrane region" description="Helical" evidence="1">
    <location>
        <begin position="142"/>
        <end position="164"/>
    </location>
</feature>
<feature type="transmembrane region" description="Helical" evidence="1">
    <location>
        <begin position="325"/>
        <end position="346"/>
    </location>
</feature>
<organism evidence="2 3">
    <name type="scientific">Acanthosepion pharaonis</name>
    <name type="common">Pharaoh cuttlefish</name>
    <name type="synonym">Sepia pharaonis</name>
    <dbReference type="NCBI Taxonomy" id="158019"/>
    <lineage>
        <taxon>Eukaryota</taxon>
        <taxon>Metazoa</taxon>
        <taxon>Spiralia</taxon>
        <taxon>Lophotrochozoa</taxon>
        <taxon>Mollusca</taxon>
        <taxon>Cephalopoda</taxon>
        <taxon>Coleoidea</taxon>
        <taxon>Decapodiformes</taxon>
        <taxon>Sepiida</taxon>
        <taxon>Sepiina</taxon>
        <taxon>Sepiidae</taxon>
        <taxon>Acanthosepion</taxon>
    </lineage>
</organism>
<dbReference type="Proteomes" id="UP000597762">
    <property type="component" value="Unassembled WGS sequence"/>
</dbReference>
<keyword evidence="3" id="KW-1185">Reference proteome</keyword>
<feature type="transmembrane region" description="Helical" evidence="1">
    <location>
        <begin position="104"/>
        <end position="122"/>
    </location>
</feature>
<feature type="transmembrane region" description="Helical" evidence="1">
    <location>
        <begin position="207"/>
        <end position="231"/>
    </location>
</feature>
<evidence type="ECO:0000256" key="1">
    <source>
        <dbReference type="SAM" id="Phobius"/>
    </source>
</evidence>
<dbReference type="AlphaFoldDB" id="A0A812CNV8"/>
<accession>A0A812CNV8</accession>
<comment type="caution">
    <text evidence="2">The sequence shown here is derived from an EMBL/GenBank/DDBJ whole genome shotgun (WGS) entry which is preliminary data.</text>
</comment>
<evidence type="ECO:0000313" key="2">
    <source>
        <dbReference type="EMBL" id="CAE1277531.1"/>
    </source>
</evidence>
<dbReference type="EMBL" id="CAHIKZ030001933">
    <property type="protein sequence ID" value="CAE1277531.1"/>
    <property type="molecule type" value="Genomic_DNA"/>
</dbReference>
<feature type="transmembrane region" description="Helical" evidence="1">
    <location>
        <begin position="64"/>
        <end position="83"/>
    </location>
</feature>
<proteinExistence type="predicted"/>
<feature type="transmembrane region" description="Helical" evidence="1">
    <location>
        <begin position="293"/>
        <end position="313"/>
    </location>
</feature>
<keyword evidence="1" id="KW-1133">Transmembrane helix</keyword>
<sequence length="374" mass="43094">MIETRVLMPDLSFPISFTLASTFIHVITFHLLPSLSLFLTPFTFILLFFLSLLHYLSSLLLHSPFVYILSLSFFLSCLCLDLSNSLSCLPLQTLTFSFQLSTSLVPYHSFYLHFYFSLLRYLPGPLPHFPFVFHAPSFFVSIFPLSLLLSISLYSFAFLINFFVIISFSSLLPFCFSFLIPVLSFLSSLLCYLSAPISHFPFVFFNVPYFFLLVVSLFPPLFNRLTFFIFIRFPHSLLRHHLSSSFPSFCFSSLIPVLSFLSSLLCYPPFFLIFPLSVSFHLPSFFHLFVSRFSLYLLLSLSLYSFAFLILLHHLSSYIPPFCSIFFPSSFIIPFFSSSLSSPYILPFCSSFPPHFFCSSHSFSVLILFLFLSP</sequence>
<keyword evidence="1" id="KW-0472">Membrane</keyword>
<evidence type="ECO:0000313" key="3">
    <source>
        <dbReference type="Proteomes" id="UP000597762"/>
    </source>
</evidence>
<feature type="transmembrane region" description="Helical" evidence="1">
    <location>
        <begin position="251"/>
        <end position="273"/>
    </location>
</feature>
<feature type="transmembrane region" description="Helical" evidence="1">
    <location>
        <begin position="39"/>
        <end position="58"/>
    </location>
</feature>
<name>A0A812CNV8_ACAPH</name>
<gene>
    <name evidence="2" type="ORF">SPHA_40703</name>
</gene>
<keyword evidence="1" id="KW-0812">Transmembrane</keyword>
<reference evidence="2" key="1">
    <citation type="submission" date="2021-01" db="EMBL/GenBank/DDBJ databases">
        <authorList>
            <person name="Li R."/>
            <person name="Bekaert M."/>
        </authorList>
    </citation>
    <scope>NUCLEOTIDE SEQUENCE</scope>
    <source>
        <strain evidence="2">Farmed</strain>
    </source>
</reference>
<feature type="transmembrane region" description="Helical" evidence="1">
    <location>
        <begin position="352"/>
        <end position="372"/>
    </location>
</feature>